<comment type="caution">
    <text evidence="2">The sequence shown here is derived from an EMBL/GenBank/DDBJ whole genome shotgun (WGS) entry which is preliminary data.</text>
</comment>
<evidence type="ECO:0008006" key="4">
    <source>
        <dbReference type="Google" id="ProtNLM"/>
    </source>
</evidence>
<reference evidence="2 3" key="1">
    <citation type="submission" date="2018-10" db="EMBL/GenBank/DDBJ databases">
        <title>Isolation, diversity and antifungal activity of actinobacteria from wheat.</title>
        <authorList>
            <person name="Han C."/>
        </authorList>
    </citation>
    <scope>NUCLEOTIDE SEQUENCE [LARGE SCALE GENOMIC DNA]</scope>
    <source>
        <strain evidence="2 3">NEAU-YY56</strain>
    </source>
</reference>
<feature type="chain" id="PRO_5039629536" description="Ribosomally synthesized peptide with SipW-like signal peptide" evidence="1">
    <location>
        <begin position="32"/>
        <end position="213"/>
    </location>
</feature>
<dbReference type="RefSeq" id="WP_122150062.1">
    <property type="nucleotide sequence ID" value="NZ_RFFI01000082.1"/>
</dbReference>
<dbReference type="AlphaFoldDB" id="A0A3M2J674"/>
<protein>
    <recommendedName>
        <fullName evidence="4">Ribosomally synthesized peptide with SipW-like signal peptide</fullName>
    </recommendedName>
</protein>
<name>A0A3M2J674_9CELL</name>
<dbReference type="EMBL" id="RFFI01000082">
    <property type="protein sequence ID" value="RMI07033.1"/>
    <property type="molecule type" value="Genomic_DNA"/>
</dbReference>
<gene>
    <name evidence="2" type="ORF">EBM89_14145</name>
</gene>
<keyword evidence="1" id="KW-0732">Signal</keyword>
<accession>A0A3M2J674</accession>
<proteinExistence type="predicted"/>
<organism evidence="2 3">
    <name type="scientific">Cellulomonas triticagri</name>
    <dbReference type="NCBI Taxonomy" id="2483352"/>
    <lineage>
        <taxon>Bacteria</taxon>
        <taxon>Bacillati</taxon>
        <taxon>Actinomycetota</taxon>
        <taxon>Actinomycetes</taxon>
        <taxon>Micrococcales</taxon>
        <taxon>Cellulomonadaceae</taxon>
        <taxon>Cellulomonas</taxon>
    </lineage>
</organism>
<sequence>MSSQTLDRTRRRKAFLAWGALAGAGALITAAAFTDQAFLNIGSNGIGGSDSTYNLQVGATDEAGDFIPGQWQEAGDPAGVPINLPGADALFPGSDAVSVAIPVRNDSARFGSTLAVSLEQLAGRTSDADYLASLRFSVTQPATSLSATPVRESDLTFAEVQAVELNRLAADETSEVTLAVRLATQSETGAEVDDNDLAGKGAYVQAVLDGSSV</sequence>
<dbReference type="OrthoDB" id="5146556at2"/>
<feature type="signal peptide" evidence="1">
    <location>
        <begin position="1"/>
        <end position="31"/>
    </location>
</feature>
<evidence type="ECO:0000256" key="1">
    <source>
        <dbReference type="SAM" id="SignalP"/>
    </source>
</evidence>
<evidence type="ECO:0000313" key="2">
    <source>
        <dbReference type="EMBL" id="RMI07033.1"/>
    </source>
</evidence>
<keyword evidence="3" id="KW-1185">Reference proteome</keyword>
<dbReference type="Proteomes" id="UP000269289">
    <property type="component" value="Unassembled WGS sequence"/>
</dbReference>
<evidence type="ECO:0000313" key="3">
    <source>
        <dbReference type="Proteomes" id="UP000269289"/>
    </source>
</evidence>